<dbReference type="NCBIfam" id="TIGR00514">
    <property type="entry name" value="accC"/>
    <property type="match status" value="1"/>
</dbReference>
<name>A0A2N7W6D2_9BURK</name>
<dbReference type="PANTHER" id="PTHR48095">
    <property type="entry name" value="PYRUVATE CARBOXYLASE SUBUNIT A"/>
    <property type="match status" value="1"/>
</dbReference>
<dbReference type="UniPathway" id="UPA00655">
    <property type="reaction ID" value="UER00711"/>
</dbReference>
<evidence type="ECO:0000256" key="2">
    <source>
        <dbReference type="ARBA" id="ARBA00004956"/>
    </source>
</evidence>
<dbReference type="GO" id="GO:2001295">
    <property type="term" value="P:malonyl-CoA biosynthetic process"/>
    <property type="evidence" value="ECO:0007669"/>
    <property type="project" value="UniProtKB-UniPathway"/>
</dbReference>
<comment type="pathway">
    <text evidence="2 15">Lipid metabolism; malonyl-CoA biosynthesis; malonyl-CoA from acetyl-CoA: step 1/1.</text>
</comment>
<comment type="catalytic activity">
    <reaction evidence="13 15">
        <text>N(6)-biotinyl-L-lysyl-[protein] + hydrogencarbonate + ATP = N(6)-carboxybiotinyl-L-lysyl-[protein] + ADP + phosphate + H(+)</text>
        <dbReference type="Rhea" id="RHEA:13501"/>
        <dbReference type="Rhea" id="RHEA-COMP:10505"/>
        <dbReference type="Rhea" id="RHEA-COMP:10506"/>
        <dbReference type="ChEBI" id="CHEBI:15378"/>
        <dbReference type="ChEBI" id="CHEBI:17544"/>
        <dbReference type="ChEBI" id="CHEBI:30616"/>
        <dbReference type="ChEBI" id="CHEBI:43474"/>
        <dbReference type="ChEBI" id="CHEBI:83144"/>
        <dbReference type="ChEBI" id="CHEBI:83145"/>
        <dbReference type="ChEBI" id="CHEBI:456216"/>
        <dbReference type="EC" id="6.3.4.14"/>
    </reaction>
</comment>
<dbReference type="GO" id="GO:0005524">
    <property type="term" value="F:ATP binding"/>
    <property type="evidence" value="ECO:0007669"/>
    <property type="project" value="UniProtKB-UniRule"/>
</dbReference>
<dbReference type="FunFam" id="3.30.1490.20:FF:000018">
    <property type="entry name" value="Biotin carboxylase"/>
    <property type="match status" value="1"/>
</dbReference>
<evidence type="ECO:0000256" key="8">
    <source>
        <dbReference type="ARBA" id="ARBA00022741"/>
    </source>
</evidence>
<keyword evidence="11 15" id="KW-0092">Biotin</keyword>
<evidence type="ECO:0000256" key="1">
    <source>
        <dbReference type="ARBA" id="ARBA00003761"/>
    </source>
</evidence>
<dbReference type="SUPFAM" id="SSF51246">
    <property type="entry name" value="Rudiment single hybrid motif"/>
    <property type="match status" value="1"/>
</dbReference>
<dbReference type="RefSeq" id="WP_102609960.1">
    <property type="nucleotide sequence ID" value="NZ_CADIKD010000002.1"/>
</dbReference>
<comment type="caution">
    <text evidence="18">The sequence shown here is derived from an EMBL/GenBank/DDBJ whole genome shotgun (WGS) entry which is preliminary data.</text>
</comment>
<dbReference type="SUPFAM" id="SSF52440">
    <property type="entry name" value="PreATP-grasp domain"/>
    <property type="match status" value="1"/>
</dbReference>
<keyword evidence="7" id="KW-0479">Metal-binding</keyword>
<evidence type="ECO:0000256" key="3">
    <source>
        <dbReference type="ARBA" id="ARBA00011750"/>
    </source>
</evidence>
<keyword evidence="15" id="KW-0275">Fatty acid biosynthesis</keyword>
<keyword evidence="8 14" id="KW-0547">Nucleotide-binding</keyword>
<keyword evidence="9 14" id="KW-0067">ATP-binding</keyword>
<reference evidence="18 19" key="1">
    <citation type="submission" date="2018-01" db="EMBL/GenBank/DDBJ databases">
        <title>Whole genome analyses suggest that Burkholderia sensu lato contains two further novel genera in the rhizoxinica-symbiotica group Mycetohabitans gen. nov., and Trinickia gen. nov.: implications for the evolution of diazotrophy and nodulation in the Burkholderiaceae.</title>
        <authorList>
            <person name="Estrada-de los Santos P."/>
            <person name="Palmer M."/>
            <person name="Chavez-Ramirez B."/>
            <person name="Beukes C."/>
            <person name="Steenkamp E.T."/>
            <person name="Hirsch A.M."/>
            <person name="Manyaka P."/>
            <person name="Maluk M."/>
            <person name="Lafos M."/>
            <person name="Crook M."/>
            <person name="Gross E."/>
            <person name="Simon M.F."/>
            <person name="Bueno dos Reis Junior F."/>
            <person name="Poole P.S."/>
            <person name="Venter S.N."/>
            <person name="James E.K."/>
        </authorList>
    </citation>
    <scope>NUCLEOTIDE SEQUENCE [LARGE SCALE GENOMIC DNA]</scope>
    <source>
        <strain evidence="18 19">GP25-8</strain>
    </source>
</reference>
<evidence type="ECO:0000256" key="11">
    <source>
        <dbReference type="ARBA" id="ARBA00023267"/>
    </source>
</evidence>
<keyword evidence="15" id="KW-0276">Fatty acid metabolism</keyword>
<evidence type="ECO:0000256" key="15">
    <source>
        <dbReference type="RuleBase" id="RU365063"/>
    </source>
</evidence>
<dbReference type="InterPro" id="IPR016185">
    <property type="entry name" value="PreATP-grasp_dom_sf"/>
</dbReference>
<dbReference type="AlphaFoldDB" id="A0A2N7W6D2"/>
<organism evidence="18 19">
    <name type="scientific">Trinickia soli</name>
    <dbReference type="NCBI Taxonomy" id="380675"/>
    <lineage>
        <taxon>Bacteria</taxon>
        <taxon>Pseudomonadati</taxon>
        <taxon>Pseudomonadota</taxon>
        <taxon>Betaproteobacteria</taxon>
        <taxon>Burkholderiales</taxon>
        <taxon>Burkholderiaceae</taxon>
        <taxon>Trinickia</taxon>
    </lineage>
</organism>
<proteinExistence type="predicted"/>
<protein>
    <recommendedName>
        <fullName evidence="5 15">Biotin carboxylase</fullName>
        <ecNumber evidence="4 15">6.3.4.14</ecNumber>
    </recommendedName>
    <alternativeName>
        <fullName evidence="12 15">Acetyl-coenzyme A carboxylase biotin carboxylase subunit A</fullName>
    </alternativeName>
</protein>
<evidence type="ECO:0000256" key="5">
    <source>
        <dbReference type="ARBA" id="ARBA00017242"/>
    </source>
</evidence>
<dbReference type="GO" id="GO:0006633">
    <property type="term" value="P:fatty acid biosynthetic process"/>
    <property type="evidence" value="ECO:0007669"/>
    <property type="project" value="UniProtKB-KW"/>
</dbReference>
<dbReference type="InterPro" id="IPR005479">
    <property type="entry name" value="CPAse_ATP-bd"/>
</dbReference>
<evidence type="ECO:0000313" key="18">
    <source>
        <dbReference type="EMBL" id="PMS24957.1"/>
    </source>
</evidence>
<dbReference type="NCBIfam" id="NF006367">
    <property type="entry name" value="PRK08591.1"/>
    <property type="match status" value="1"/>
</dbReference>
<keyword evidence="6 15" id="KW-0436">Ligase</keyword>
<gene>
    <name evidence="18" type="primary">accC</name>
    <name evidence="18" type="ORF">C0Z19_11585</name>
</gene>
<dbReference type="EMBL" id="PNYB01000008">
    <property type="protein sequence ID" value="PMS24957.1"/>
    <property type="molecule type" value="Genomic_DNA"/>
</dbReference>
<dbReference type="InterPro" id="IPR005481">
    <property type="entry name" value="BC-like_N"/>
</dbReference>
<keyword evidence="15" id="KW-0444">Lipid biosynthesis</keyword>
<evidence type="ECO:0000256" key="7">
    <source>
        <dbReference type="ARBA" id="ARBA00022723"/>
    </source>
</evidence>
<dbReference type="PROSITE" id="PS00866">
    <property type="entry name" value="CPSASE_1"/>
    <property type="match status" value="1"/>
</dbReference>
<dbReference type="PROSITE" id="PS00867">
    <property type="entry name" value="CPSASE_2"/>
    <property type="match status" value="1"/>
</dbReference>
<accession>A0A2N7W6D2</accession>
<dbReference type="FunFam" id="3.40.50.20:FF:000010">
    <property type="entry name" value="Propionyl-CoA carboxylase subunit alpha"/>
    <property type="match status" value="1"/>
</dbReference>
<keyword evidence="19" id="KW-1185">Reference proteome</keyword>
<dbReference type="InterPro" id="IPR011054">
    <property type="entry name" value="Rudment_hybrid_motif"/>
</dbReference>
<dbReference type="SUPFAM" id="SSF56059">
    <property type="entry name" value="Glutathione synthetase ATP-binding domain-like"/>
    <property type="match status" value="1"/>
</dbReference>
<dbReference type="InterPro" id="IPR011764">
    <property type="entry name" value="Biotin_carboxylation_dom"/>
</dbReference>
<evidence type="ECO:0000313" key="19">
    <source>
        <dbReference type="Proteomes" id="UP000235347"/>
    </source>
</evidence>
<dbReference type="EC" id="6.3.4.14" evidence="4 15"/>
<comment type="subunit">
    <text evidence="3 15">Acetyl-CoA carboxylase is a heterohexamer of biotin carboxyl carrier protein, biotin carboxylase and the two subunits of carboxyl transferase in a 2:2 complex.</text>
</comment>
<feature type="domain" description="Biotin carboxylation" evidence="17">
    <location>
        <begin position="7"/>
        <end position="452"/>
    </location>
</feature>
<dbReference type="Gene3D" id="3.30.470.20">
    <property type="entry name" value="ATP-grasp fold, B domain"/>
    <property type="match status" value="1"/>
</dbReference>
<feature type="domain" description="ATP-grasp" evidence="16">
    <location>
        <begin position="126"/>
        <end position="323"/>
    </location>
</feature>
<dbReference type="InterPro" id="IPR004549">
    <property type="entry name" value="Acetyl_CoA_COase_biotin_COase"/>
</dbReference>
<dbReference type="PROSITE" id="PS50975">
    <property type="entry name" value="ATP_GRASP"/>
    <property type="match status" value="1"/>
</dbReference>
<dbReference type="GO" id="GO:0004075">
    <property type="term" value="F:biotin carboxylase activity"/>
    <property type="evidence" value="ECO:0007669"/>
    <property type="project" value="UniProtKB-EC"/>
</dbReference>
<evidence type="ECO:0000259" key="16">
    <source>
        <dbReference type="PROSITE" id="PS50975"/>
    </source>
</evidence>
<keyword evidence="10" id="KW-0460">Magnesium</keyword>
<evidence type="ECO:0000256" key="4">
    <source>
        <dbReference type="ARBA" id="ARBA00013263"/>
    </source>
</evidence>
<dbReference type="PANTHER" id="PTHR48095:SF2">
    <property type="entry name" value="BIOTIN CARBOXYLASE, CHLOROPLASTIC"/>
    <property type="match status" value="1"/>
</dbReference>
<dbReference type="InterPro" id="IPR005482">
    <property type="entry name" value="Biotin_COase_C"/>
</dbReference>
<dbReference type="PROSITE" id="PS50979">
    <property type="entry name" value="BC"/>
    <property type="match status" value="1"/>
</dbReference>
<dbReference type="Pfam" id="PF02785">
    <property type="entry name" value="Biotin_carb_C"/>
    <property type="match status" value="1"/>
</dbReference>
<dbReference type="SMART" id="SM00878">
    <property type="entry name" value="Biotin_carb_C"/>
    <property type="match status" value="1"/>
</dbReference>
<comment type="function">
    <text evidence="1 15">This protein is a component of the acetyl coenzyme A carboxylase complex; first, biotin carboxylase catalyzes the carboxylation of the carrier protein and then the transcarboxylase transfers the carboxyl group to form malonyl-CoA.</text>
</comment>
<dbReference type="GO" id="GO:0046872">
    <property type="term" value="F:metal ion binding"/>
    <property type="evidence" value="ECO:0007669"/>
    <property type="project" value="UniProtKB-KW"/>
</dbReference>
<dbReference type="Pfam" id="PF02786">
    <property type="entry name" value="CPSase_L_D2"/>
    <property type="match status" value="1"/>
</dbReference>
<evidence type="ECO:0000256" key="13">
    <source>
        <dbReference type="ARBA" id="ARBA00048600"/>
    </source>
</evidence>
<evidence type="ECO:0000259" key="17">
    <source>
        <dbReference type="PROSITE" id="PS50979"/>
    </source>
</evidence>
<dbReference type="Proteomes" id="UP000235347">
    <property type="component" value="Unassembled WGS sequence"/>
</dbReference>
<dbReference type="InterPro" id="IPR051602">
    <property type="entry name" value="ACC_Biotin_Carboxylase"/>
</dbReference>
<sequence length="455" mass="49734">MTTTAQPFKRILVANRGEIAVRIIRACRELGVETVQVYSDADRDSLAVRLADRAVCIGPPRSSQSYLNAEFIVSAALIHQADAIHPGYGFLSENAHFAGLCEREGVTFIGPSARVISLMGDKAMARRMAEEAGVPTTPGSAGKLDGVAQARAVAAELGYPVILKAAAGGGGRGMRIVWSENDIATQYTDAAREAKAAFNDDSIYIEKYLRAIRHIEIQVLSDGENVLHLGERDCSIQRRNQKLLEESPSAVLDDTVRTQIGEAAVRLCKHVGYKSAGTIECILDGSTGRFYFMEMNTRVQVEHPVSELVTGIDIVKEQIRIAQGTPLTLAQSDIHLSGHAIECRINAEDPDNGFAPCPGTIQNFHAPGGPGIRIDSHVYTGYRIPPYYDSLLAKVIAWGHNREEALARMHRAISEMRIDGVKTTLPFHLALLRNAQFRRGDVHTKFVEDVLLEAK</sequence>
<keyword evidence="15" id="KW-0443">Lipid metabolism</keyword>
<evidence type="ECO:0000256" key="6">
    <source>
        <dbReference type="ARBA" id="ARBA00022598"/>
    </source>
</evidence>
<evidence type="ECO:0000256" key="10">
    <source>
        <dbReference type="ARBA" id="ARBA00022842"/>
    </source>
</evidence>
<dbReference type="Pfam" id="PF00289">
    <property type="entry name" value="Biotin_carb_N"/>
    <property type="match status" value="1"/>
</dbReference>
<dbReference type="InterPro" id="IPR011761">
    <property type="entry name" value="ATP-grasp"/>
</dbReference>
<evidence type="ECO:0000256" key="14">
    <source>
        <dbReference type="PROSITE-ProRule" id="PRU00409"/>
    </source>
</evidence>
<evidence type="ECO:0000256" key="12">
    <source>
        <dbReference type="ARBA" id="ARBA00033786"/>
    </source>
</evidence>
<evidence type="ECO:0000256" key="9">
    <source>
        <dbReference type="ARBA" id="ARBA00022840"/>
    </source>
</evidence>